<dbReference type="PROSITE" id="PS51767">
    <property type="entry name" value="PEPTIDASE_A1"/>
    <property type="match status" value="1"/>
</dbReference>
<dbReference type="PANTHER" id="PTHR47966">
    <property type="entry name" value="BETA-SITE APP-CLEAVING ENZYME, ISOFORM A-RELATED"/>
    <property type="match status" value="1"/>
</dbReference>
<dbReference type="InterPro" id="IPR033121">
    <property type="entry name" value="PEPTIDASE_A1"/>
</dbReference>
<sequence length="400" mass="43194">MKSISTTAGVASVIALSSAVDAFVTLPLHSRPATFESKQAINAARMQAGASTGVPLKDFRRHNCDLEWYIDISVGTPPQKLTVVVDTGSYDLLFPDETCQKCGAGHSFNGAKSKTFSSQPGQYDRLDFGTGIDTYGLDLSIPARVQGTWRTDSVTIGNVTVPKQQFLHCESYADFFSSADFDGIMGFSLKGESGSPGGKPWFWSAVEAGKFGSSAISLHMPADQLTGGEITLGGSNPARYQGDIHYFDTYQAGGWIAPMPQVYVNGKAQNLKEKNALFDSGTPFMSITKDLAEKMYAAISPIPKQLNDFGDWGAPCDKIDEIAAEFTFTFGAGNKMVNATIPKSAFNLGPHKDFPGICQTVLSTTNYGITQFMIGAPLLKQYYTVWDGAKYQLGFAQLKK</sequence>
<evidence type="ECO:0000256" key="1">
    <source>
        <dbReference type="ARBA" id="ARBA00007447"/>
    </source>
</evidence>
<dbReference type="HOGENOM" id="CLU_013253_1_0_1"/>
<feature type="active site" evidence="2">
    <location>
        <position position="86"/>
    </location>
</feature>
<dbReference type="Proteomes" id="UP000039046">
    <property type="component" value="Unassembled WGS sequence"/>
</dbReference>
<organism evidence="4 5">
    <name type="scientific">[Torrubiella] hemipterigena</name>
    <dbReference type="NCBI Taxonomy" id="1531966"/>
    <lineage>
        <taxon>Eukaryota</taxon>
        <taxon>Fungi</taxon>
        <taxon>Dikarya</taxon>
        <taxon>Ascomycota</taxon>
        <taxon>Pezizomycotina</taxon>
        <taxon>Sordariomycetes</taxon>
        <taxon>Hypocreomycetidae</taxon>
        <taxon>Hypocreales</taxon>
        <taxon>Clavicipitaceae</taxon>
        <taxon>Clavicipitaceae incertae sedis</taxon>
        <taxon>'Torrubiella' clade</taxon>
    </lineage>
</organism>
<dbReference type="InterPro" id="IPR021109">
    <property type="entry name" value="Peptidase_aspartic_dom_sf"/>
</dbReference>
<dbReference type="GO" id="GO:0006508">
    <property type="term" value="P:proteolysis"/>
    <property type="evidence" value="ECO:0007669"/>
    <property type="project" value="InterPro"/>
</dbReference>
<dbReference type="Pfam" id="PF00026">
    <property type="entry name" value="Asp"/>
    <property type="match status" value="1"/>
</dbReference>
<feature type="active site" evidence="2">
    <location>
        <position position="279"/>
    </location>
</feature>
<evidence type="ECO:0000256" key="2">
    <source>
        <dbReference type="PIRSR" id="PIRSR601461-1"/>
    </source>
</evidence>
<keyword evidence="5" id="KW-1185">Reference proteome</keyword>
<dbReference type="CDD" id="cd05471">
    <property type="entry name" value="pepsin_like"/>
    <property type="match status" value="1"/>
</dbReference>
<feature type="domain" description="Peptidase A1" evidence="3">
    <location>
        <begin position="68"/>
        <end position="396"/>
    </location>
</feature>
<dbReference type="SUPFAM" id="SSF50630">
    <property type="entry name" value="Acid proteases"/>
    <property type="match status" value="1"/>
</dbReference>
<dbReference type="GO" id="GO:0000324">
    <property type="term" value="C:fungal-type vacuole"/>
    <property type="evidence" value="ECO:0007669"/>
    <property type="project" value="TreeGrafter"/>
</dbReference>
<accession>A0A0A1T0R0</accession>
<dbReference type="AlphaFoldDB" id="A0A0A1T0R0"/>
<protein>
    <recommendedName>
        <fullName evidence="3">Peptidase A1 domain-containing protein</fullName>
    </recommendedName>
</protein>
<evidence type="ECO:0000313" key="5">
    <source>
        <dbReference type="Proteomes" id="UP000039046"/>
    </source>
</evidence>
<dbReference type="Gene3D" id="2.40.70.10">
    <property type="entry name" value="Acid Proteases"/>
    <property type="match status" value="2"/>
</dbReference>
<gene>
    <name evidence="4" type="ORF">VHEMI00053</name>
</gene>
<comment type="similarity">
    <text evidence="1">Belongs to the peptidase A1 family.</text>
</comment>
<dbReference type="EMBL" id="CDHN01000001">
    <property type="protein sequence ID" value="CEJ79837.1"/>
    <property type="molecule type" value="Genomic_DNA"/>
</dbReference>
<evidence type="ECO:0000259" key="3">
    <source>
        <dbReference type="PROSITE" id="PS51767"/>
    </source>
</evidence>
<proteinExistence type="inferred from homology"/>
<dbReference type="PRINTS" id="PR00792">
    <property type="entry name" value="PEPSIN"/>
</dbReference>
<dbReference type="InterPro" id="IPR034164">
    <property type="entry name" value="Pepsin-like_dom"/>
</dbReference>
<dbReference type="InterPro" id="IPR001461">
    <property type="entry name" value="Aspartic_peptidase_A1"/>
</dbReference>
<dbReference type="GO" id="GO:0004190">
    <property type="term" value="F:aspartic-type endopeptidase activity"/>
    <property type="evidence" value="ECO:0007669"/>
    <property type="project" value="InterPro"/>
</dbReference>
<reference evidence="4 5" key="1">
    <citation type="journal article" date="2015" name="Genome Announc.">
        <title>Draft Genome Sequence and Gene Annotation of the Entomopathogenic Fungus Verticillium hemipterigenum.</title>
        <authorList>
            <person name="Horn F."/>
            <person name="Habel A."/>
            <person name="Scharf D.H."/>
            <person name="Dworschak J."/>
            <person name="Brakhage A.A."/>
            <person name="Guthke R."/>
            <person name="Hertweck C."/>
            <person name="Linde J."/>
        </authorList>
    </citation>
    <scope>NUCLEOTIDE SEQUENCE [LARGE SCALE GENOMIC DNA]</scope>
</reference>
<evidence type="ECO:0000313" key="4">
    <source>
        <dbReference type="EMBL" id="CEJ79837.1"/>
    </source>
</evidence>
<dbReference type="PANTHER" id="PTHR47966:SF51">
    <property type="entry name" value="BETA-SITE APP-CLEAVING ENZYME, ISOFORM A-RELATED"/>
    <property type="match status" value="1"/>
</dbReference>
<name>A0A0A1T0R0_9HYPO</name>
<dbReference type="STRING" id="1531966.A0A0A1T0R0"/>